<comment type="caution">
    <text evidence="1">The sequence shown here is derived from an EMBL/GenBank/DDBJ whole genome shotgun (WGS) entry which is preliminary data.</text>
</comment>
<proteinExistence type="predicted"/>
<sequence>MPATLYPSQAAAEAVALTFEREDAARWYVPAKPKRCRKWRIALLCRTSGRFFGWHGPKATLAPVASVPAYAVIIRAIHMRGPEQAEALEELNRRGLWLSEDQKRAAGLIP</sequence>
<evidence type="ECO:0000313" key="1">
    <source>
        <dbReference type="EMBL" id="MBB4017596.1"/>
    </source>
</evidence>
<dbReference type="Proteomes" id="UP000577362">
    <property type="component" value="Unassembled WGS sequence"/>
</dbReference>
<reference evidence="1 2" key="1">
    <citation type="submission" date="2020-08" db="EMBL/GenBank/DDBJ databases">
        <title>Genomic Encyclopedia of Type Strains, Phase IV (KMG-IV): sequencing the most valuable type-strain genomes for metagenomic binning, comparative biology and taxonomic classification.</title>
        <authorList>
            <person name="Goeker M."/>
        </authorList>
    </citation>
    <scope>NUCLEOTIDE SEQUENCE [LARGE SCALE GENOMIC DNA]</scope>
    <source>
        <strain evidence="1 2">DSM 103737</strain>
    </source>
</reference>
<gene>
    <name evidence="1" type="ORF">GGR16_002630</name>
</gene>
<organism evidence="1 2">
    <name type="scientific">Chelatococcus caeni</name>
    <dbReference type="NCBI Taxonomy" id="1348468"/>
    <lineage>
        <taxon>Bacteria</taxon>
        <taxon>Pseudomonadati</taxon>
        <taxon>Pseudomonadota</taxon>
        <taxon>Alphaproteobacteria</taxon>
        <taxon>Hyphomicrobiales</taxon>
        <taxon>Chelatococcaceae</taxon>
        <taxon>Chelatococcus</taxon>
    </lineage>
</organism>
<dbReference type="RefSeq" id="WP_183316902.1">
    <property type="nucleotide sequence ID" value="NZ_JACIEN010000003.1"/>
</dbReference>
<protein>
    <submittedName>
        <fullName evidence="1">Uncharacterized protein</fullName>
    </submittedName>
</protein>
<dbReference type="EMBL" id="JACIEN010000003">
    <property type="protein sequence ID" value="MBB4017596.1"/>
    <property type="molecule type" value="Genomic_DNA"/>
</dbReference>
<dbReference type="AlphaFoldDB" id="A0A840C3T0"/>
<accession>A0A840C3T0</accession>
<evidence type="ECO:0000313" key="2">
    <source>
        <dbReference type="Proteomes" id="UP000577362"/>
    </source>
</evidence>
<name>A0A840C3T0_9HYPH</name>
<keyword evidence="2" id="KW-1185">Reference proteome</keyword>